<accession>L7JBI6</accession>
<proteinExistence type="predicted"/>
<evidence type="ECO:0000313" key="1">
    <source>
        <dbReference type="EMBL" id="ELQ65586.1"/>
    </source>
</evidence>
<dbReference type="AlphaFoldDB" id="L7JBI6"/>
<protein>
    <submittedName>
        <fullName evidence="1">Uncharacterized protein</fullName>
    </submittedName>
</protein>
<gene>
    <name evidence="1" type="ORF">OOW_P131scaffold00475g3</name>
</gene>
<name>L7JBI6_PYRO1</name>
<sequence length="218" mass="23635">PGRVCALRGRGAGARERQRRRQLLVLRVVLLLRHAAVLDGHHGAAALGLEGCPPPRRRLCCRAGGALNGRLPRDDVAVLGRRHVQPRVAALDTPPQTPGAGQVVVAGQPAAEARVARPRLLAALCQGRVGAGALERAVEVAMWRCCGEVFLQRQRWDILKRKEEKRRKGGKGDFVGAQAQQDAGWKYRTKMSSGKMESPCVLDAHVTVMLHVSDACMC</sequence>
<organism>
    <name type="scientific">Pyricularia oryzae (strain P131)</name>
    <name type="common">Rice blast fungus</name>
    <name type="synonym">Magnaporthe oryzae</name>
    <dbReference type="NCBI Taxonomy" id="1143193"/>
    <lineage>
        <taxon>Eukaryota</taxon>
        <taxon>Fungi</taxon>
        <taxon>Dikarya</taxon>
        <taxon>Ascomycota</taxon>
        <taxon>Pezizomycotina</taxon>
        <taxon>Sordariomycetes</taxon>
        <taxon>Sordariomycetidae</taxon>
        <taxon>Magnaporthales</taxon>
        <taxon>Pyriculariaceae</taxon>
        <taxon>Pyricularia</taxon>
    </lineage>
</organism>
<feature type="non-terminal residue" evidence="1">
    <location>
        <position position="218"/>
    </location>
</feature>
<dbReference type="EMBL" id="JH794626">
    <property type="protein sequence ID" value="ELQ65586.1"/>
    <property type="molecule type" value="Genomic_DNA"/>
</dbReference>
<reference evidence="1" key="1">
    <citation type="journal article" date="2012" name="PLoS Genet.">
        <title>Comparative analysis of the genomes of two field isolates of the rice blast fungus Magnaporthe oryzae.</title>
        <authorList>
            <person name="Xue M."/>
            <person name="Yang J."/>
            <person name="Li Z."/>
            <person name="Hu S."/>
            <person name="Yao N."/>
            <person name="Dean R.A."/>
            <person name="Zhao W."/>
            <person name="Shen M."/>
            <person name="Zhang H."/>
            <person name="Li C."/>
            <person name="Liu L."/>
            <person name="Cao L."/>
            <person name="Xu X."/>
            <person name="Xing Y."/>
            <person name="Hsiang T."/>
            <person name="Zhang Z."/>
            <person name="Xu J.R."/>
            <person name="Peng Y.L."/>
        </authorList>
    </citation>
    <scope>NUCLEOTIDE SEQUENCE [LARGE SCALE GENOMIC DNA]</scope>
    <source>
        <strain evidence="1">P131</strain>
    </source>
</reference>